<evidence type="ECO:0000259" key="1">
    <source>
        <dbReference type="Pfam" id="PF11074"/>
    </source>
</evidence>
<proteinExistence type="predicted"/>
<name>A0A6J6LBY2_9ZZZZ</name>
<evidence type="ECO:0000313" key="2">
    <source>
        <dbReference type="EMBL" id="CAB4659487.1"/>
    </source>
</evidence>
<accession>A0A6J6LBY2</accession>
<organism evidence="2">
    <name type="scientific">freshwater metagenome</name>
    <dbReference type="NCBI Taxonomy" id="449393"/>
    <lineage>
        <taxon>unclassified sequences</taxon>
        <taxon>metagenomes</taxon>
        <taxon>ecological metagenomes</taxon>
    </lineage>
</organism>
<dbReference type="Pfam" id="PF11074">
    <property type="entry name" value="DUF2779"/>
    <property type="match status" value="1"/>
</dbReference>
<dbReference type="InterPro" id="IPR021301">
    <property type="entry name" value="DUF2779"/>
</dbReference>
<dbReference type="InterPro" id="IPR011604">
    <property type="entry name" value="PDDEXK-like_dom_sf"/>
</dbReference>
<gene>
    <name evidence="2" type="ORF">UFOPK2295_00062</name>
</gene>
<sequence length="603" mass="69092">MNQVMLTKSNFKLGSECLHKLKYYKAKYPSTKNENEMLKFFAEGGFMVEAIAHAVMRENHNVEFEKTLEVGRFSARVDAFEITGDQLVLTEIKAKGVKSPDLDQFFLKTKRVVNGDWETYMLDITFQVMVAEMMYPHLEVIPQLCLVNSNKTCGIEAIYSKVDLIPDNGSRDFGIPSAVYTGDVDALRSDHFLEFINVRECVDSLMNDVKAGAQRMLDFLDGKMPEVAPAISTGKCKLCEYRDADEARNGFSECWGETPPRGNHIIDLYRVGNAGKELESEVEVRIAKRQFNLADLPEHFLDGGKSYEAPRRHQYSAVHTGKEVFTPQLADLFTEVTYPLIFMDFEASRIPVPYHAGMKPYELVAFQFSCHIIESPDSTDLLHHEWLNLKDVYPNEEFLTNLRRVVGDTGTILVWSHYEASLLKNVREQLRERGALSEEMEKWLESVLGEKDGKEIKIPSRILDLLKKSVAHYHHPEMQGSHSIKRVLDAVWSGASDLWIHPWFKDYYEVDADGKALDPYKTLVRPDNFEYLGDSIDEDEVNDQERGVTDGVGAMRAYQDMLFGLNRDNPAIRDSMRDSLLRYCELDTAAMVMIWEYWKQKTS</sequence>
<dbReference type="EMBL" id="CAEZWV010000001">
    <property type="protein sequence ID" value="CAB4659487.1"/>
    <property type="molecule type" value="Genomic_DNA"/>
</dbReference>
<protein>
    <submittedName>
        <fullName evidence="2">Unannotated protein</fullName>
    </submittedName>
</protein>
<dbReference type="AlphaFoldDB" id="A0A6J6LBY2"/>
<reference evidence="2" key="1">
    <citation type="submission" date="2020-05" db="EMBL/GenBank/DDBJ databases">
        <authorList>
            <person name="Chiriac C."/>
            <person name="Salcher M."/>
            <person name="Ghai R."/>
            <person name="Kavagutti S V."/>
        </authorList>
    </citation>
    <scope>NUCLEOTIDE SEQUENCE</scope>
</reference>
<feature type="domain" description="DUF2779" evidence="1">
    <location>
        <begin position="341"/>
        <end position="483"/>
    </location>
</feature>
<dbReference type="Gene3D" id="3.90.320.10">
    <property type="match status" value="1"/>
</dbReference>